<evidence type="ECO:0000256" key="11">
    <source>
        <dbReference type="ARBA" id="ARBA00023268"/>
    </source>
</evidence>
<dbReference type="InterPro" id="IPR015865">
    <property type="entry name" value="Riboflavin_kinase_bac/euk"/>
</dbReference>
<dbReference type="Proteomes" id="UP001596189">
    <property type="component" value="Unassembled WGS sequence"/>
</dbReference>
<evidence type="ECO:0000256" key="4">
    <source>
        <dbReference type="ARBA" id="ARBA00022643"/>
    </source>
</evidence>
<accession>A0ABW1J8X7</accession>
<comment type="pathway">
    <text evidence="1 14">Cofactor biosynthesis; FAD biosynthesis; FAD from FMN: step 1/1.</text>
</comment>
<evidence type="ECO:0000259" key="16">
    <source>
        <dbReference type="SMART" id="SM00904"/>
    </source>
</evidence>
<keyword evidence="9 14" id="KW-0274">FAD</keyword>
<evidence type="ECO:0000256" key="5">
    <source>
        <dbReference type="ARBA" id="ARBA00022679"/>
    </source>
</evidence>
<keyword evidence="4 14" id="KW-0288">FMN</keyword>
<dbReference type="SUPFAM" id="SSF82114">
    <property type="entry name" value="Riboflavin kinase-like"/>
    <property type="match status" value="1"/>
</dbReference>
<dbReference type="CDD" id="cd02064">
    <property type="entry name" value="FAD_synthetase_N"/>
    <property type="match status" value="1"/>
</dbReference>
<evidence type="ECO:0000313" key="17">
    <source>
        <dbReference type="EMBL" id="MFC6005510.1"/>
    </source>
</evidence>
<dbReference type="SUPFAM" id="SSF52374">
    <property type="entry name" value="Nucleotidylyl transferase"/>
    <property type="match status" value="1"/>
</dbReference>
<dbReference type="SMART" id="SM00904">
    <property type="entry name" value="Flavokinase"/>
    <property type="match status" value="1"/>
</dbReference>
<organism evidence="17 18">
    <name type="scientific">Angustibacter luteus</name>
    <dbReference type="NCBI Taxonomy" id="658456"/>
    <lineage>
        <taxon>Bacteria</taxon>
        <taxon>Bacillati</taxon>
        <taxon>Actinomycetota</taxon>
        <taxon>Actinomycetes</taxon>
        <taxon>Kineosporiales</taxon>
        <taxon>Kineosporiaceae</taxon>
    </lineage>
</organism>
<keyword evidence="18" id="KW-1185">Reference proteome</keyword>
<evidence type="ECO:0000256" key="12">
    <source>
        <dbReference type="ARBA" id="ARBA00047880"/>
    </source>
</evidence>
<dbReference type="InterPro" id="IPR002606">
    <property type="entry name" value="Riboflavin_kinase_bac"/>
</dbReference>
<evidence type="ECO:0000256" key="3">
    <source>
        <dbReference type="ARBA" id="ARBA00022630"/>
    </source>
</evidence>
<keyword evidence="7 14" id="KW-0547">Nucleotide-binding</keyword>
<feature type="region of interest" description="Disordered" evidence="15">
    <location>
        <begin position="325"/>
        <end position="345"/>
    </location>
</feature>
<name>A0ABW1J8X7_9ACTN</name>
<gene>
    <name evidence="17" type="ORF">ACFQDO_00065</name>
</gene>
<dbReference type="Pfam" id="PF01687">
    <property type="entry name" value="Flavokinase"/>
    <property type="match status" value="1"/>
</dbReference>
<dbReference type="Gene3D" id="2.40.30.30">
    <property type="entry name" value="Riboflavin kinase-like"/>
    <property type="match status" value="1"/>
</dbReference>
<dbReference type="EMBL" id="JBHSRD010000002">
    <property type="protein sequence ID" value="MFC6005510.1"/>
    <property type="molecule type" value="Genomic_DNA"/>
</dbReference>
<evidence type="ECO:0000256" key="1">
    <source>
        <dbReference type="ARBA" id="ARBA00004726"/>
    </source>
</evidence>
<keyword evidence="10 14" id="KW-0067">ATP-binding</keyword>
<dbReference type="InterPro" id="IPR023468">
    <property type="entry name" value="Riboflavin_kinase"/>
</dbReference>
<evidence type="ECO:0000256" key="10">
    <source>
        <dbReference type="ARBA" id="ARBA00022840"/>
    </source>
</evidence>
<dbReference type="EC" id="2.7.1.26" evidence="14"/>
<dbReference type="PIRSF" id="PIRSF004491">
    <property type="entry name" value="FAD_Synth"/>
    <property type="match status" value="1"/>
</dbReference>
<proteinExistence type="inferred from homology"/>
<comment type="similarity">
    <text evidence="14">Belongs to the ribF family.</text>
</comment>
<keyword evidence="6 14" id="KW-0548">Nucleotidyltransferase</keyword>
<dbReference type="GO" id="GO:0008531">
    <property type="term" value="F:riboflavin kinase activity"/>
    <property type="evidence" value="ECO:0007669"/>
    <property type="project" value="UniProtKB-EC"/>
</dbReference>
<dbReference type="Pfam" id="PF06574">
    <property type="entry name" value="FAD_syn"/>
    <property type="match status" value="1"/>
</dbReference>
<evidence type="ECO:0000313" key="18">
    <source>
        <dbReference type="Proteomes" id="UP001596189"/>
    </source>
</evidence>
<keyword evidence="11" id="KW-0511">Multifunctional enzyme</keyword>
<protein>
    <recommendedName>
        <fullName evidence="14">Riboflavin biosynthesis protein</fullName>
    </recommendedName>
    <domain>
        <recommendedName>
            <fullName evidence="14">Riboflavin kinase</fullName>
            <ecNumber evidence="14">2.7.1.26</ecNumber>
        </recommendedName>
        <alternativeName>
            <fullName evidence="14">Flavokinase</fullName>
        </alternativeName>
    </domain>
    <domain>
        <recommendedName>
            <fullName evidence="14">FMN adenylyltransferase</fullName>
            <ecNumber evidence="14">2.7.7.2</ecNumber>
        </recommendedName>
        <alternativeName>
            <fullName evidence="14">FAD pyrophosphorylase</fullName>
        </alternativeName>
        <alternativeName>
            <fullName evidence="14">FAD synthase</fullName>
        </alternativeName>
    </domain>
</protein>
<comment type="catalytic activity">
    <reaction evidence="12 14">
        <text>riboflavin + ATP = FMN + ADP + H(+)</text>
        <dbReference type="Rhea" id="RHEA:14357"/>
        <dbReference type="ChEBI" id="CHEBI:15378"/>
        <dbReference type="ChEBI" id="CHEBI:30616"/>
        <dbReference type="ChEBI" id="CHEBI:57986"/>
        <dbReference type="ChEBI" id="CHEBI:58210"/>
        <dbReference type="ChEBI" id="CHEBI:456216"/>
        <dbReference type="EC" id="2.7.1.26"/>
    </reaction>
</comment>
<dbReference type="InterPro" id="IPR015864">
    <property type="entry name" value="FAD_synthase"/>
</dbReference>
<evidence type="ECO:0000256" key="8">
    <source>
        <dbReference type="ARBA" id="ARBA00022777"/>
    </source>
</evidence>
<keyword evidence="8 14" id="KW-0418">Kinase</keyword>
<comment type="caution">
    <text evidence="17">The sequence shown here is derived from an EMBL/GenBank/DDBJ whole genome shotgun (WGS) entry which is preliminary data.</text>
</comment>
<dbReference type="PANTHER" id="PTHR22749">
    <property type="entry name" value="RIBOFLAVIN KINASE/FMN ADENYLYLTRANSFERASE"/>
    <property type="match status" value="1"/>
</dbReference>
<dbReference type="InterPro" id="IPR023465">
    <property type="entry name" value="Riboflavin_kinase_dom_sf"/>
</dbReference>
<sequence length="345" mass="37640">MERWNDLDDVPTDLSGAVVTLGNFDGVHAGHRAVLARVVERARALSATSVAITFDPHPVQVLFPDRAPELVTSLDQRLDLMSATGLDAALVMAFTPELAQWSPERFVERVLVDVLHARAVVVGADTRFGHRNSGDVRTLRELGELHGFDVDVLEDLHPQASAARWSSTGVREALAEGDVEGAARALGRPHRVTGTVVHGDHRGRELGFPTANLGPDSQGMVPADGVYAGWLLRPSLDETAQRVLPAAVSIGTNPTFDGTSRRVEAYVLDRTDLDLYGERVVLELVQRLRPTLRFESVDRLVEQMRLDVQECREVLGHGVVPRSYGPTYPVHPQGDEHVDGTTSAD</sequence>
<dbReference type="RefSeq" id="WP_345716402.1">
    <property type="nucleotide sequence ID" value="NZ_BAABFP010000005.1"/>
</dbReference>
<evidence type="ECO:0000256" key="14">
    <source>
        <dbReference type="PIRNR" id="PIRNR004491"/>
    </source>
</evidence>
<keyword evidence="5 14" id="KW-0808">Transferase</keyword>
<evidence type="ECO:0000256" key="13">
    <source>
        <dbReference type="ARBA" id="ARBA00049494"/>
    </source>
</evidence>
<keyword evidence="3 14" id="KW-0285">Flavoprotein</keyword>
<comment type="catalytic activity">
    <reaction evidence="13 14">
        <text>FMN + ATP + H(+) = FAD + diphosphate</text>
        <dbReference type="Rhea" id="RHEA:17237"/>
        <dbReference type="ChEBI" id="CHEBI:15378"/>
        <dbReference type="ChEBI" id="CHEBI:30616"/>
        <dbReference type="ChEBI" id="CHEBI:33019"/>
        <dbReference type="ChEBI" id="CHEBI:57692"/>
        <dbReference type="ChEBI" id="CHEBI:58210"/>
        <dbReference type="EC" id="2.7.7.2"/>
    </reaction>
</comment>
<dbReference type="Gene3D" id="3.40.50.620">
    <property type="entry name" value="HUPs"/>
    <property type="match status" value="1"/>
</dbReference>
<dbReference type="InterPro" id="IPR014729">
    <property type="entry name" value="Rossmann-like_a/b/a_fold"/>
</dbReference>
<evidence type="ECO:0000256" key="2">
    <source>
        <dbReference type="ARBA" id="ARBA00005201"/>
    </source>
</evidence>
<dbReference type="PANTHER" id="PTHR22749:SF6">
    <property type="entry name" value="RIBOFLAVIN KINASE"/>
    <property type="match status" value="1"/>
</dbReference>
<dbReference type="GO" id="GO:0003919">
    <property type="term" value="F:FMN adenylyltransferase activity"/>
    <property type="evidence" value="ECO:0007669"/>
    <property type="project" value="UniProtKB-EC"/>
</dbReference>
<evidence type="ECO:0000256" key="6">
    <source>
        <dbReference type="ARBA" id="ARBA00022695"/>
    </source>
</evidence>
<evidence type="ECO:0000256" key="7">
    <source>
        <dbReference type="ARBA" id="ARBA00022741"/>
    </source>
</evidence>
<reference evidence="18" key="1">
    <citation type="journal article" date="2019" name="Int. J. Syst. Evol. Microbiol.">
        <title>The Global Catalogue of Microorganisms (GCM) 10K type strain sequencing project: providing services to taxonomists for standard genome sequencing and annotation.</title>
        <authorList>
            <consortium name="The Broad Institute Genomics Platform"/>
            <consortium name="The Broad Institute Genome Sequencing Center for Infectious Disease"/>
            <person name="Wu L."/>
            <person name="Ma J."/>
        </authorList>
    </citation>
    <scope>NUCLEOTIDE SEQUENCE [LARGE SCALE GENOMIC DNA]</scope>
    <source>
        <strain evidence="18">KACC 14249</strain>
    </source>
</reference>
<dbReference type="NCBIfam" id="TIGR00083">
    <property type="entry name" value="ribF"/>
    <property type="match status" value="1"/>
</dbReference>
<evidence type="ECO:0000256" key="15">
    <source>
        <dbReference type="SAM" id="MobiDB-lite"/>
    </source>
</evidence>
<dbReference type="NCBIfam" id="NF004160">
    <property type="entry name" value="PRK05627.1-3"/>
    <property type="match status" value="1"/>
</dbReference>
<feature type="domain" description="Riboflavin kinase" evidence="16">
    <location>
        <begin position="185"/>
        <end position="316"/>
    </location>
</feature>
<comment type="pathway">
    <text evidence="2 14">Cofactor biosynthesis; FMN biosynthesis; FMN from riboflavin (ATP route): step 1/1.</text>
</comment>
<evidence type="ECO:0000256" key="9">
    <source>
        <dbReference type="ARBA" id="ARBA00022827"/>
    </source>
</evidence>
<dbReference type="EC" id="2.7.7.2" evidence="14"/>